<evidence type="ECO:0000313" key="3">
    <source>
        <dbReference type="Proteomes" id="UP000221961"/>
    </source>
</evidence>
<dbReference type="AlphaFoldDB" id="A0A291RE11"/>
<reference evidence="2 3" key="1">
    <citation type="submission" date="2017-10" db="EMBL/GenBank/DDBJ databases">
        <title>Comparative genomics between pathogenic Norcardia.</title>
        <authorList>
            <person name="Zeng L."/>
        </authorList>
    </citation>
    <scope>NUCLEOTIDE SEQUENCE [LARGE SCALE GENOMIC DNA]</scope>
    <source>
        <strain evidence="2 3">NC_YFY_NT001</strain>
    </source>
</reference>
<dbReference type="RefSeq" id="WP_098693053.1">
    <property type="nucleotide sequence ID" value="NZ_CP023778.1"/>
</dbReference>
<feature type="region of interest" description="Disordered" evidence="1">
    <location>
        <begin position="30"/>
        <end position="99"/>
    </location>
</feature>
<sequence length="99" mass="11501">MNHAADIELLAAENSRRMSLLTTELDEIRQRTAANDRDCAAQRASTQQKQRSPEARTRRPTPNWTEAVTRSRTARRSEEVVVPTDDDDDPYYRRKSWLV</sequence>
<dbReference type="GeneID" id="88356958"/>
<name>A0A291RE11_9NOCA</name>
<proteinExistence type="predicted"/>
<organism evidence="2 3">
    <name type="scientific">Nocardia terpenica</name>
    <dbReference type="NCBI Taxonomy" id="455432"/>
    <lineage>
        <taxon>Bacteria</taxon>
        <taxon>Bacillati</taxon>
        <taxon>Actinomycetota</taxon>
        <taxon>Actinomycetes</taxon>
        <taxon>Mycobacteriales</taxon>
        <taxon>Nocardiaceae</taxon>
        <taxon>Nocardia</taxon>
    </lineage>
</organism>
<evidence type="ECO:0000313" key="2">
    <source>
        <dbReference type="EMBL" id="ATL65813.1"/>
    </source>
</evidence>
<feature type="compositionally biased region" description="Polar residues" evidence="1">
    <location>
        <begin position="60"/>
        <end position="71"/>
    </location>
</feature>
<evidence type="ECO:0000256" key="1">
    <source>
        <dbReference type="SAM" id="MobiDB-lite"/>
    </source>
</evidence>
<dbReference type="Proteomes" id="UP000221961">
    <property type="component" value="Chromosome"/>
</dbReference>
<feature type="compositionally biased region" description="Basic and acidic residues" evidence="1">
    <location>
        <begin position="30"/>
        <end position="40"/>
    </location>
</feature>
<gene>
    <name evidence="2" type="ORF">CRH09_05855</name>
</gene>
<accession>A0A291RE11</accession>
<dbReference type="KEGG" id="ntp:CRH09_05855"/>
<protein>
    <submittedName>
        <fullName evidence="2">Uncharacterized protein</fullName>
    </submittedName>
</protein>
<dbReference type="EMBL" id="CP023778">
    <property type="protein sequence ID" value="ATL65813.1"/>
    <property type="molecule type" value="Genomic_DNA"/>
</dbReference>